<proteinExistence type="predicted"/>
<reference evidence="2" key="1">
    <citation type="submission" date="2019-07" db="EMBL/GenBank/DDBJ databases">
        <authorList>
            <person name="Dittberner H."/>
        </authorList>
    </citation>
    <scope>NUCLEOTIDE SEQUENCE [LARGE SCALE GENOMIC DNA]</scope>
</reference>
<organism evidence="2 3">
    <name type="scientific">Arabis nemorensis</name>
    <dbReference type="NCBI Taxonomy" id="586526"/>
    <lineage>
        <taxon>Eukaryota</taxon>
        <taxon>Viridiplantae</taxon>
        <taxon>Streptophyta</taxon>
        <taxon>Embryophyta</taxon>
        <taxon>Tracheophyta</taxon>
        <taxon>Spermatophyta</taxon>
        <taxon>Magnoliopsida</taxon>
        <taxon>eudicotyledons</taxon>
        <taxon>Gunneridae</taxon>
        <taxon>Pentapetalae</taxon>
        <taxon>rosids</taxon>
        <taxon>malvids</taxon>
        <taxon>Brassicales</taxon>
        <taxon>Brassicaceae</taxon>
        <taxon>Arabideae</taxon>
        <taxon>Arabis</taxon>
    </lineage>
</organism>
<dbReference type="Proteomes" id="UP000489600">
    <property type="component" value="Unassembled WGS sequence"/>
</dbReference>
<gene>
    <name evidence="2" type="ORF">ANE_LOCUS15263</name>
</gene>
<accession>A0A565BTW8</accession>
<evidence type="ECO:0000256" key="1">
    <source>
        <dbReference type="SAM" id="MobiDB-lite"/>
    </source>
</evidence>
<dbReference type="EMBL" id="CABITT030000005">
    <property type="protein sequence ID" value="VVB04819.1"/>
    <property type="molecule type" value="Genomic_DNA"/>
</dbReference>
<comment type="caution">
    <text evidence="2">The sequence shown here is derived from an EMBL/GenBank/DDBJ whole genome shotgun (WGS) entry which is preliminary data.</text>
</comment>
<evidence type="ECO:0000313" key="2">
    <source>
        <dbReference type="EMBL" id="VVB04819.1"/>
    </source>
</evidence>
<name>A0A565BTW8_9BRAS</name>
<dbReference type="AlphaFoldDB" id="A0A565BTW8"/>
<keyword evidence="3" id="KW-1185">Reference proteome</keyword>
<evidence type="ECO:0000313" key="3">
    <source>
        <dbReference type="Proteomes" id="UP000489600"/>
    </source>
</evidence>
<feature type="region of interest" description="Disordered" evidence="1">
    <location>
        <begin position="1"/>
        <end position="21"/>
    </location>
</feature>
<protein>
    <submittedName>
        <fullName evidence="2">Uncharacterized protein</fullName>
    </submittedName>
</protein>
<sequence>MLKQNWVGIRRKPSNNDTVSGETQKKKNFLYQLASRCEYLLGMTTIPRLSLGMGYKEPLTEELALAT</sequence>